<evidence type="ECO:0000259" key="18">
    <source>
        <dbReference type="Pfam" id="PF00593"/>
    </source>
</evidence>
<dbReference type="EMBL" id="WAGD01000007">
    <property type="protein sequence ID" value="KAB0885747.1"/>
    <property type="molecule type" value="Genomic_DNA"/>
</dbReference>
<feature type="domain" description="TonB-dependent receptor plug" evidence="19">
    <location>
        <begin position="66"/>
        <end position="167"/>
    </location>
</feature>
<evidence type="ECO:0000256" key="17">
    <source>
        <dbReference type="SAM" id="SignalP"/>
    </source>
</evidence>
<proteinExistence type="inferred from homology"/>
<keyword evidence="5" id="KW-0410">Iron transport</keyword>
<dbReference type="Pfam" id="PF00593">
    <property type="entry name" value="TonB_dep_Rec_b-barrel"/>
    <property type="match status" value="1"/>
</dbReference>
<dbReference type="PANTHER" id="PTHR32552:SF68">
    <property type="entry name" value="FERRICHROME OUTER MEMBRANE TRANSPORTER_PHAGE RECEPTOR"/>
    <property type="match status" value="1"/>
</dbReference>
<evidence type="ECO:0000313" key="21">
    <source>
        <dbReference type="EMBL" id="PUX14826.1"/>
    </source>
</evidence>
<feature type="region of interest" description="Disordered" evidence="16">
    <location>
        <begin position="272"/>
        <end position="296"/>
    </location>
</feature>
<keyword evidence="9" id="KW-0406">Ion transport</keyword>
<reference evidence="20 23" key="2">
    <citation type="submission" date="2019-08" db="EMBL/GenBank/DDBJ databases">
        <title>Prevalence, distribution, and phylogeny of type two toxin-antitoxin genes possessed by Cronobacter species where C. sakazakii homologs follow sequence type lineages.</title>
        <authorList>
            <person name="Finkelstein S."/>
            <person name="Negrete F."/>
            <person name="Jang H."/>
            <person name="Gopinath G.R."/>
            <person name="Tall B.D."/>
        </authorList>
    </citation>
    <scope>NUCLEOTIDE SEQUENCE [LARGE SCALE GENOMIC DNA]</scope>
    <source>
        <strain evidence="20 23">MOD1_GK1257</strain>
    </source>
</reference>
<evidence type="ECO:0000256" key="8">
    <source>
        <dbReference type="ARBA" id="ARBA00023004"/>
    </source>
</evidence>
<comment type="subcellular location">
    <subcellularLocation>
        <location evidence="1 14">Cell outer membrane</location>
        <topology evidence="1 14">Multi-pass membrane protein</topology>
    </subcellularLocation>
</comment>
<dbReference type="PROSITE" id="PS52016">
    <property type="entry name" value="TONB_DEPENDENT_REC_3"/>
    <property type="match status" value="1"/>
</dbReference>
<evidence type="ECO:0000256" key="11">
    <source>
        <dbReference type="ARBA" id="ARBA00023136"/>
    </source>
</evidence>
<dbReference type="PANTHER" id="PTHR32552">
    <property type="entry name" value="FERRICHROME IRON RECEPTOR-RELATED"/>
    <property type="match status" value="1"/>
</dbReference>
<evidence type="ECO:0000256" key="2">
    <source>
        <dbReference type="ARBA" id="ARBA00009810"/>
    </source>
</evidence>
<dbReference type="CDD" id="cd01347">
    <property type="entry name" value="ligand_gated_channel"/>
    <property type="match status" value="1"/>
</dbReference>
<dbReference type="AlphaFoldDB" id="A0A2T7ATH8"/>
<evidence type="ECO:0000256" key="7">
    <source>
        <dbReference type="ARBA" id="ARBA00022729"/>
    </source>
</evidence>
<keyword evidence="12 21" id="KW-0675">Receptor</keyword>
<evidence type="ECO:0000256" key="16">
    <source>
        <dbReference type="SAM" id="MobiDB-lite"/>
    </source>
</evidence>
<accession>A0A2T7ATH8</accession>
<dbReference type="GO" id="GO:0038023">
    <property type="term" value="F:signaling receptor activity"/>
    <property type="evidence" value="ECO:0007669"/>
    <property type="project" value="InterPro"/>
</dbReference>
<evidence type="ECO:0000259" key="19">
    <source>
        <dbReference type="Pfam" id="PF07715"/>
    </source>
</evidence>
<dbReference type="InterPro" id="IPR010105">
    <property type="entry name" value="TonB_sidphr_rcpt"/>
</dbReference>
<dbReference type="GO" id="GO:0015891">
    <property type="term" value="P:siderophore transport"/>
    <property type="evidence" value="ECO:0007669"/>
    <property type="project" value="InterPro"/>
</dbReference>
<keyword evidence="23" id="KW-1185">Reference proteome</keyword>
<feature type="domain" description="TonB-dependent receptor-like beta-barrel" evidence="18">
    <location>
        <begin position="241"/>
        <end position="687"/>
    </location>
</feature>
<dbReference type="Pfam" id="PF07715">
    <property type="entry name" value="Plug"/>
    <property type="match status" value="1"/>
</dbReference>
<sequence length="718" mass="78830">MVLKNNKIIIPGILSLAAVGSSGAQAATPGEETMVVTNGVAEDPHAPLKGMVATKTLSATKTSADLIRTPQSVSVVTRDQMTALDVTSVSQALRYSAGAFTEYRGGSNRNDEVFVRGFSYVPKFLDGLSFGATAGSQTGVVDPWLLERVELVRGPASVLFGQVNPGGLISMTSKRPSREAAQQVQLRTGNHRLAEGAFDVGGALDDDGRVLWRLNGLGRAQRNEVEDYKESRVAIAPALTWYANDQTRFTLLTSYQKDPDAGYRNFLPAYGTAKPTPNGRTIARDFNVSDPDYDTSRREQTSVGYELEHQLNDAVTLRQNARYSHITQEYRYLVYVNSAASSTVLQRRPQHEQRDTKEFGLDNQLEARFDTADISHTLLTGFDYKQSRDHQRLARDSGARYNLDWTRPVYGIDISDSALTPTTNEQQDLDQMGLYLQDQLSWNRWELLLSGRYDVSEVRTADLLDNTSTQQNDNKFTWRTGLLYAFDFGLSPYLSYSTSFEPNLQTNRAAGTAPFKPMEGKQTEVGLKYQPTDSVLMSLALYDLKQTNVATYNSTQGYFENAGEVQSKGVETELHATLAQHLNLIASYTYTDAENVSTTVAGTEGKTPARIPAHMASAFASYTLPGGALRGLTAGAGVRYIGTSYGDAKNTFKVPSVDLYDAMLRYDLGELNGQLKGAALQMNVNNLADKKYVSACASDTACFYGVGRTVTATVSYAW</sequence>
<keyword evidence="4 14" id="KW-1134">Transmembrane beta strand</keyword>
<feature type="signal peptide" evidence="17">
    <location>
        <begin position="1"/>
        <end position="26"/>
    </location>
</feature>
<evidence type="ECO:0000313" key="20">
    <source>
        <dbReference type="EMBL" id="KAB0885747.1"/>
    </source>
</evidence>
<dbReference type="InterPro" id="IPR012910">
    <property type="entry name" value="Plug_dom"/>
</dbReference>
<keyword evidence="10 15" id="KW-0798">TonB box</keyword>
<protein>
    <submittedName>
        <fullName evidence="21">TonB-dependent siderophore receptor</fullName>
    </submittedName>
</protein>
<dbReference type="GO" id="GO:0015344">
    <property type="term" value="F:siderophore uptake transmembrane transporter activity"/>
    <property type="evidence" value="ECO:0007669"/>
    <property type="project" value="TreeGrafter"/>
</dbReference>
<evidence type="ECO:0000256" key="4">
    <source>
        <dbReference type="ARBA" id="ARBA00022452"/>
    </source>
</evidence>
<keyword evidence="3 14" id="KW-0813">Transport</keyword>
<dbReference type="InterPro" id="IPR036942">
    <property type="entry name" value="Beta-barrel_TonB_sf"/>
</dbReference>
<keyword evidence="7 17" id="KW-0732">Signal</keyword>
<dbReference type="Gene3D" id="2.40.170.20">
    <property type="entry name" value="TonB-dependent receptor, beta-barrel domain"/>
    <property type="match status" value="1"/>
</dbReference>
<dbReference type="InterPro" id="IPR039426">
    <property type="entry name" value="TonB-dep_rcpt-like"/>
</dbReference>
<dbReference type="Proteomes" id="UP000469927">
    <property type="component" value="Unassembled WGS sequence"/>
</dbReference>
<evidence type="ECO:0000256" key="6">
    <source>
        <dbReference type="ARBA" id="ARBA00022692"/>
    </source>
</evidence>
<dbReference type="RefSeq" id="WP_075193210.1">
    <property type="nucleotide sequence ID" value="NZ_JADKNN010000026.1"/>
</dbReference>
<evidence type="ECO:0000313" key="22">
    <source>
        <dbReference type="Proteomes" id="UP000244378"/>
    </source>
</evidence>
<name>A0A2T7ATH8_9ENTR</name>
<dbReference type="InterPro" id="IPR000531">
    <property type="entry name" value="Beta-barrel_TonB"/>
</dbReference>
<keyword evidence="11 14" id="KW-0472">Membrane</keyword>
<organism evidence="21 22">
    <name type="scientific">Cronobacter muytjensii</name>
    <dbReference type="NCBI Taxonomy" id="413501"/>
    <lineage>
        <taxon>Bacteria</taxon>
        <taxon>Pseudomonadati</taxon>
        <taxon>Pseudomonadota</taxon>
        <taxon>Gammaproteobacteria</taxon>
        <taxon>Enterobacterales</taxon>
        <taxon>Enterobacteriaceae</taxon>
        <taxon>Cronobacter</taxon>
    </lineage>
</organism>
<dbReference type="InterPro" id="IPR037066">
    <property type="entry name" value="Plug_dom_sf"/>
</dbReference>
<evidence type="ECO:0000256" key="5">
    <source>
        <dbReference type="ARBA" id="ARBA00022496"/>
    </source>
</evidence>
<feature type="chain" id="PRO_5015762632" evidence="17">
    <location>
        <begin position="27"/>
        <end position="718"/>
    </location>
</feature>
<evidence type="ECO:0000256" key="1">
    <source>
        <dbReference type="ARBA" id="ARBA00004571"/>
    </source>
</evidence>
<dbReference type="Proteomes" id="UP000244378">
    <property type="component" value="Unassembled WGS sequence"/>
</dbReference>
<dbReference type="OrthoDB" id="127311at2"/>
<evidence type="ECO:0000256" key="12">
    <source>
        <dbReference type="ARBA" id="ARBA00023170"/>
    </source>
</evidence>
<keyword evidence="6 14" id="KW-0812">Transmembrane</keyword>
<dbReference type="NCBIfam" id="TIGR01783">
    <property type="entry name" value="TonB-siderophor"/>
    <property type="match status" value="1"/>
</dbReference>
<evidence type="ECO:0000256" key="3">
    <source>
        <dbReference type="ARBA" id="ARBA00022448"/>
    </source>
</evidence>
<evidence type="ECO:0000256" key="13">
    <source>
        <dbReference type="ARBA" id="ARBA00023237"/>
    </source>
</evidence>
<dbReference type="Gene3D" id="2.170.130.10">
    <property type="entry name" value="TonB-dependent receptor, plug domain"/>
    <property type="match status" value="1"/>
</dbReference>
<keyword evidence="8" id="KW-0408">Iron</keyword>
<evidence type="ECO:0000313" key="23">
    <source>
        <dbReference type="Proteomes" id="UP000469927"/>
    </source>
</evidence>
<gene>
    <name evidence="21" type="ORF">AUN14_10710</name>
    <name evidence="20" type="ORF">FZI19_02460</name>
</gene>
<comment type="similarity">
    <text evidence="2 14 15">Belongs to the TonB-dependent receptor family.</text>
</comment>
<dbReference type="SUPFAM" id="SSF56935">
    <property type="entry name" value="Porins"/>
    <property type="match status" value="1"/>
</dbReference>
<evidence type="ECO:0000256" key="9">
    <source>
        <dbReference type="ARBA" id="ARBA00023065"/>
    </source>
</evidence>
<dbReference type="EMBL" id="MSAE01000019">
    <property type="protein sequence ID" value="PUX14826.1"/>
    <property type="molecule type" value="Genomic_DNA"/>
</dbReference>
<evidence type="ECO:0000256" key="14">
    <source>
        <dbReference type="PROSITE-ProRule" id="PRU01360"/>
    </source>
</evidence>
<keyword evidence="13 14" id="KW-0998">Cell outer membrane</keyword>
<evidence type="ECO:0000256" key="15">
    <source>
        <dbReference type="RuleBase" id="RU003357"/>
    </source>
</evidence>
<comment type="caution">
    <text evidence="21">The sequence shown here is derived from an EMBL/GenBank/DDBJ whole genome shotgun (WGS) entry which is preliminary data.</text>
</comment>
<evidence type="ECO:0000256" key="10">
    <source>
        <dbReference type="ARBA" id="ARBA00023077"/>
    </source>
</evidence>
<dbReference type="FunFam" id="2.40.170.20:FF:000005">
    <property type="entry name" value="TonB-dependent siderophore receptor"/>
    <property type="match status" value="1"/>
</dbReference>
<reference evidence="21 22" key="1">
    <citation type="submission" date="2016-12" db="EMBL/GenBank/DDBJ databases">
        <title>Analysis of the Molecular Diversity Among Cronobacter Species Isolated from Filth Flies Using a Pan Genomic DNA Microarray.</title>
        <authorList>
            <person name="Pava-Ripoll M."/>
            <person name="Tall B."/>
            <person name="Farber J."/>
            <person name="Fanning S."/>
            <person name="Lehner A."/>
            <person name="Stephan R."/>
            <person name="Pagotto F."/>
            <person name="Iverson C."/>
            <person name="Ziobro G."/>
            <person name="Miller A."/>
            <person name="Pearson R."/>
            <person name="Yan Q."/>
            <person name="Kim M."/>
            <person name="Jeong S."/>
            <person name="Park J."/>
            <person name="Jun S."/>
            <person name="Choi H."/>
            <person name="Chung T."/>
            <person name="Yoo Y."/>
            <person name="Park E."/>
            <person name="Hwang S."/>
            <person name="Lee B."/>
            <person name="Sathyamoorthy V."/>
            <person name="Carter L."/>
            <person name="Mammel M."/>
            <person name="Jackson S."/>
            <person name="Kothary M."/>
            <person name="Patel I."/>
            <person name="Grim C."/>
            <person name="Gopinath G."/>
            <person name="Gangiredla J."/>
            <person name="Chase H."/>
        </authorList>
    </citation>
    <scope>NUCLEOTIDE SEQUENCE [LARGE SCALE GENOMIC DNA]</scope>
    <source>
        <strain evidence="21 22">MOD1-Md1s</strain>
    </source>
</reference>
<dbReference type="GO" id="GO:0009279">
    <property type="term" value="C:cell outer membrane"/>
    <property type="evidence" value="ECO:0007669"/>
    <property type="project" value="UniProtKB-SubCell"/>
</dbReference>